<dbReference type="InterPro" id="IPR050396">
    <property type="entry name" value="Glycosyltr_51/Transpeptidase"/>
</dbReference>
<comment type="caution">
    <text evidence="13">The sequence shown here is derived from an EMBL/GenBank/DDBJ whole genome shotgun (WGS) entry which is preliminary data.</text>
</comment>
<dbReference type="SUPFAM" id="SSF53955">
    <property type="entry name" value="Lysozyme-like"/>
    <property type="match status" value="1"/>
</dbReference>
<dbReference type="InterPro" id="IPR036950">
    <property type="entry name" value="PBP_transglycosylase"/>
</dbReference>
<dbReference type="GO" id="GO:0030288">
    <property type="term" value="C:outer membrane-bounded periplasmic space"/>
    <property type="evidence" value="ECO:0007669"/>
    <property type="project" value="TreeGrafter"/>
</dbReference>
<organism evidence="13">
    <name type="scientific">human gut metagenome</name>
    <dbReference type="NCBI Taxonomy" id="408170"/>
    <lineage>
        <taxon>unclassified sequences</taxon>
        <taxon>metagenomes</taxon>
        <taxon>organismal metagenomes</taxon>
    </lineage>
</organism>
<feature type="domain" description="Penicillin-binding protein transpeptidase" evidence="11">
    <location>
        <begin position="420"/>
        <end position="666"/>
    </location>
</feature>
<keyword evidence="6" id="KW-0511">Multifunctional enzyme</keyword>
<keyword evidence="5" id="KW-0378">Hydrolase</keyword>
<keyword evidence="10" id="KW-0812">Transmembrane</keyword>
<dbReference type="GO" id="GO:0008658">
    <property type="term" value="F:penicillin binding"/>
    <property type="evidence" value="ECO:0007669"/>
    <property type="project" value="InterPro"/>
</dbReference>
<accession>K1SC96</accession>
<keyword evidence="10" id="KW-0472">Membrane</keyword>
<dbReference type="Gene3D" id="1.10.3810.10">
    <property type="entry name" value="Biosynthetic peptidoglycan transglycosylase-like"/>
    <property type="match status" value="1"/>
</dbReference>
<evidence type="ECO:0000256" key="6">
    <source>
        <dbReference type="ARBA" id="ARBA00023268"/>
    </source>
</evidence>
<keyword evidence="10" id="KW-1133">Transmembrane helix</keyword>
<feature type="transmembrane region" description="Helical" evidence="10">
    <location>
        <begin position="93"/>
        <end position="119"/>
    </location>
</feature>
<keyword evidence="1" id="KW-0121">Carboxypeptidase</keyword>
<feature type="compositionally biased region" description="Basic and acidic residues" evidence="9">
    <location>
        <begin position="8"/>
        <end position="24"/>
    </location>
</feature>
<keyword evidence="4" id="KW-0808">Transferase</keyword>
<feature type="transmembrane region" description="Helical" evidence="10">
    <location>
        <begin position="42"/>
        <end position="59"/>
    </location>
</feature>
<feature type="region of interest" description="Disordered" evidence="9">
    <location>
        <begin position="1"/>
        <end position="33"/>
    </location>
</feature>
<evidence type="ECO:0000256" key="5">
    <source>
        <dbReference type="ARBA" id="ARBA00022801"/>
    </source>
</evidence>
<sequence length="938" mass="103875">MAKRIKRKNDVEKTRKFETKDLKGKRTTSKESNNTSSKTMKIILLVILVLTLMLCFIKLGAICTVVLAFGILIILGIYALLKSSSLSRKKKKVINIILIIILTLGIICLVAFSAFLIYITVSAPKFNPDNLDTQELSIMYDSNGQVIAKLGAEKREKVKYDELPQVLIDAIVSTEDSRFYQHNGFDAPRFFKATLKQLLGDNSAGGASTLSMQVVKNSFTDASQDSGIKGIIRKFTDIYLAVFKLEKNYTKEEIIEFYVNNHYLGGNIYGVEEASQAYFNKSVGELNLSEATIIAGMFKNPGGYSPTLHPDNAAARRKTVLYLMRRHGYITEEEQKLANSIPVASLTKDASGNSTSNGVSPYQSYIDTVVKELDKKYNVNPYKTSLLIYTNMDRSKQEGINRVFNEESYKWVDDQIQSGVSVLDSQTGKLLAVGAGRNRSVGDYNFATDIKRQPGSTAKPLFDYGPGIEYNNWSTYQQFVDEPYTYTGGRKISNWDNGYMGQMTLRKALSLSRNIPALKAFQQVDKSKIIQFVTNLGIQPEVENGTIHEAHSIGAFTGVNPVQMSAAYAAFSNGGYYNEPYSVSKITYRETGNTIEHKSEKKKAMSDSTAYMIASVLQDVKLNGGGTITNYAAKTGTTNFDDAYVKSKGLPGDAIRDSWVVGFSTKTVVAMWYGYNESTKEHCMRNLPSSIEKDKLYRALVKEVVESKREEFKMPDSVVKLPIISGSNPAKVAPTGYSGSVVYELFKKDHQPNGTSSGEKENKLATPSNLKVTYSDGTVTISWGAVQNPYTEYGTFGYNVYFGNTLLGFTESTSFTKQLANPYGTYKVVATYQSYSGINSDAASYTLKEASNTKPTTPEKTELKYTIKYYCGTSLIEEVVKTVQTSSNGYYLKDSDIADSTKIPDTCSQTDRTFSSNIPGSITNGSTITVTYKEKATQ</sequence>
<dbReference type="EC" id="2.4.99.28" evidence="7"/>
<evidence type="ECO:0000259" key="11">
    <source>
        <dbReference type="Pfam" id="PF00905"/>
    </source>
</evidence>
<feature type="domain" description="Glycosyl transferase family 51" evidence="12">
    <location>
        <begin position="144"/>
        <end position="324"/>
    </location>
</feature>
<evidence type="ECO:0000256" key="3">
    <source>
        <dbReference type="ARBA" id="ARBA00022676"/>
    </source>
</evidence>
<dbReference type="GO" id="GO:0006508">
    <property type="term" value="P:proteolysis"/>
    <property type="evidence" value="ECO:0007669"/>
    <property type="project" value="UniProtKB-KW"/>
</dbReference>
<dbReference type="GO" id="GO:0008955">
    <property type="term" value="F:peptidoglycan glycosyltransferase activity"/>
    <property type="evidence" value="ECO:0007669"/>
    <property type="project" value="UniProtKB-EC"/>
</dbReference>
<dbReference type="Gene3D" id="3.40.710.10">
    <property type="entry name" value="DD-peptidase/beta-lactamase superfamily"/>
    <property type="match status" value="1"/>
</dbReference>
<dbReference type="GO" id="GO:0004180">
    <property type="term" value="F:carboxypeptidase activity"/>
    <property type="evidence" value="ECO:0007669"/>
    <property type="project" value="UniProtKB-KW"/>
</dbReference>
<dbReference type="InterPro" id="IPR001264">
    <property type="entry name" value="Glyco_trans_51"/>
</dbReference>
<evidence type="ECO:0000256" key="8">
    <source>
        <dbReference type="ARBA" id="ARBA00049902"/>
    </source>
</evidence>
<evidence type="ECO:0000313" key="13">
    <source>
        <dbReference type="EMBL" id="EKC45001.1"/>
    </source>
</evidence>
<evidence type="ECO:0000256" key="9">
    <source>
        <dbReference type="SAM" id="MobiDB-lite"/>
    </source>
</evidence>
<evidence type="ECO:0000256" key="4">
    <source>
        <dbReference type="ARBA" id="ARBA00022679"/>
    </source>
</evidence>
<dbReference type="InterPro" id="IPR012338">
    <property type="entry name" value="Beta-lactam/transpept-like"/>
</dbReference>
<name>K1SC96_9ZZZZ</name>
<dbReference type="GO" id="GO:0009252">
    <property type="term" value="P:peptidoglycan biosynthetic process"/>
    <property type="evidence" value="ECO:0007669"/>
    <property type="project" value="TreeGrafter"/>
</dbReference>
<dbReference type="Pfam" id="PF00905">
    <property type="entry name" value="Transpeptidase"/>
    <property type="match status" value="1"/>
</dbReference>
<dbReference type="SUPFAM" id="SSF56601">
    <property type="entry name" value="beta-lactamase/transpeptidase-like"/>
    <property type="match status" value="1"/>
</dbReference>
<evidence type="ECO:0000256" key="2">
    <source>
        <dbReference type="ARBA" id="ARBA00022670"/>
    </source>
</evidence>
<comment type="catalytic activity">
    <reaction evidence="8">
        <text>[GlcNAc-(1-&gt;4)-Mur2Ac(oyl-L-Ala-gamma-D-Glu-L-Lys-D-Ala-D-Ala)](n)-di-trans,octa-cis-undecaprenyl diphosphate + beta-D-GlcNAc-(1-&gt;4)-Mur2Ac(oyl-L-Ala-gamma-D-Glu-L-Lys-D-Ala-D-Ala)-di-trans,octa-cis-undecaprenyl diphosphate = [GlcNAc-(1-&gt;4)-Mur2Ac(oyl-L-Ala-gamma-D-Glu-L-Lys-D-Ala-D-Ala)](n+1)-di-trans,octa-cis-undecaprenyl diphosphate + di-trans,octa-cis-undecaprenyl diphosphate + H(+)</text>
        <dbReference type="Rhea" id="RHEA:23708"/>
        <dbReference type="Rhea" id="RHEA-COMP:9602"/>
        <dbReference type="Rhea" id="RHEA-COMP:9603"/>
        <dbReference type="ChEBI" id="CHEBI:15378"/>
        <dbReference type="ChEBI" id="CHEBI:58405"/>
        <dbReference type="ChEBI" id="CHEBI:60033"/>
        <dbReference type="ChEBI" id="CHEBI:78435"/>
        <dbReference type="EC" id="2.4.99.28"/>
    </reaction>
</comment>
<protein>
    <recommendedName>
        <fullName evidence="7">peptidoglycan glycosyltransferase</fullName>
        <ecNumber evidence="7">2.4.99.28</ecNumber>
    </recommendedName>
</protein>
<evidence type="ECO:0000256" key="10">
    <source>
        <dbReference type="SAM" id="Phobius"/>
    </source>
</evidence>
<dbReference type="InterPro" id="IPR001460">
    <property type="entry name" value="PCN-bd_Tpept"/>
</dbReference>
<dbReference type="EMBL" id="AJWZ01011491">
    <property type="protein sequence ID" value="EKC45001.1"/>
    <property type="molecule type" value="Genomic_DNA"/>
</dbReference>
<dbReference type="PANTHER" id="PTHR32282:SF29">
    <property type="entry name" value="PENICILLIN-BINDING PROTEIN 1A"/>
    <property type="match status" value="1"/>
</dbReference>
<keyword evidence="3" id="KW-0328">Glycosyltransferase</keyword>
<proteinExistence type="predicted"/>
<evidence type="ECO:0000259" key="12">
    <source>
        <dbReference type="Pfam" id="PF00912"/>
    </source>
</evidence>
<dbReference type="InterPro" id="IPR023346">
    <property type="entry name" value="Lysozyme-like_dom_sf"/>
</dbReference>
<reference evidence="13" key="1">
    <citation type="journal article" date="2013" name="Environ. Microbiol.">
        <title>Microbiota from the distal guts of lean and obese adolescents exhibit partial functional redundancy besides clear differences in community structure.</title>
        <authorList>
            <person name="Ferrer M."/>
            <person name="Ruiz A."/>
            <person name="Lanza F."/>
            <person name="Haange S.B."/>
            <person name="Oberbach A."/>
            <person name="Till H."/>
            <person name="Bargiela R."/>
            <person name="Campoy C."/>
            <person name="Segura M.T."/>
            <person name="Richter M."/>
            <person name="von Bergen M."/>
            <person name="Seifert J."/>
            <person name="Suarez A."/>
        </authorList>
    </citation>
    <scope>NUCLEOTIDE SEQUENCE</scope>
</reference>
<dbReference type="AlphaFoldDB" id="K1SC96"/>
<evidence type="ECO:0000256" key="7">
    <source>
        <dbReference type="ARBA" id="ARBA00044770"/>
    </source>
</evidence>
<dbReference type="Pfam" id="PF00912">
    <property type="entry name" value="Transgly"/>
    <property type="match status" value="1"/>
</dbReference>
<dbReference type="PANTHER" id="PTHR32282">
    <property type="entry name" value="BINDING PROTEIN TRANSPEPTIDASE, PUTATIVE-RELATED"/>
    <property type="match status" value="1"/>
</dbReference>
<evidence type="ECO:0000256" key="1">
    <source>
        <dbReference type="ARBA" id="ARBA00022645"/>
    </source>
</evidence>
<keyword evidence="2" id="KW-0645">Protease</keyword>
<gene>
    <name evidence="13" type="ORF">OBE_17156</name>
</gene>
<feature type="transmembrane region" description="Helical" evidence="10">
    <location>
        <begin position="65"/>
        <end position="81"/>
    </location>
</feature>